<protein>
    <submittedName>
        <fullName evidence="2">Uncharacterized protein</fullName>
    </submittedName>
</protein>
<organism evidence="2 3">
    <name type="scientific">Polymorphobacter multimanifer</name>
    <dbReference type="NCBI Taxonomy" id="1070431"/>
    <lineage>
        <taxon>Bacteria</taxon>
        <taxon>Pseudomonadati</taxon>
        <taxon>Pseudomonadota</taxon>
        <taxon>Alphaproteobacteria</taxon>
        <taxon>Sphingomonadales</taxon>
        <taxon>Sphingosinicellaceae</taxon>
        <taxon>Polymorphobacter</taxon>
    </lineage>
</organism>
<dbReference type="RefSeq" id="WP_184197935.1">
    <property type="nucleotide sequence ID" value="NZ_JACIIV010000010.1"/>
</dbReference>
<dbReference type="AlphaFoldDB" id="A0A841L434"/>
<sequence>MSHTLPALTTRHDGWTPARQAIFLTALADIGSVSQAAAVAGMSRAAAYALRRHPDAGDFRAAWDLALADAMRQIEELLIERVIGGETITVTSADGSTHTRHQPCNEKLAVLMLARLDAMRSRQQNLPETSRNTPQMSPAAPLAIPCTPPNETPAHHAFHNLARTLPDREGWLAPAPRDASSTAALPPPVTLPRTLAPGSSRIPSKSSRPGIRPPRDPATSDPAAKRPKKPRSVSTSYGSMAMAELHEIEDMIARHAGIPPFSGR</sequence>
<evidence type="ECO:0000313" key="2">
    <source>
        <dbReference type="EMBL" id="MBB6227404.1"/>
    </source>
</evidence>
<keyword evidence="3" id="KW-1185">Reference proteome</keyword>
<reference evidence="2 3" key="1">
    <citation type="submission" date="2020-08" db="EMBL/GenBank/DDBJ databases">
        <title>Genomic Encyclopedia of Type Strains, Phase IV (KMG-IV): sequencing the most valuable type-strain genomes for metagenomic binning, comparative biology and taxonomic classification.</title>
        <authorList>
            <person name="Goeker M."/>
        </authorList>
    </citation>
    <scope>NUCLEOTIDE SEQUENCE [LARGE SCALE GENOMIC DNA]</scope>
    <source>
        <strain evidence="2 3">DSM 102189</strain>
    </source>
</reference>
<dbReference type="Proteomes" id="UP000538147">
    <property type="component" value="Unassembled WGS sequence"/>
</dbReference>
<dbReference type="EMBL" id="JACIIV010000010">
    <property type="protein sequence ID" value="MBB6227404.1"/>
    <property type="molecule type" value="Genomic_DNA"/>
</dbReference>
<gene>
    <name evidence="2" type="ORF">FHS79_001570</name>
</gene>
<proteinExistence type="predicted"/>
<accession>A0A841L434</accession>
<evidence type="ECO:0000313" key="3">
    <source>
        <dbReference type="Proteomes" id="UP000538147"/>
    </source>
</evidence>
<evidence type="ECO:0000256" key="1">
    <source>
        <dbReference type="SAM" id="MobiDB-lite"/>
    </source>
</evidence>
<comment type="caution">
    <text evidence="2">The sequence shown here is derived from an EMBL/GenBank/DDBJ whole genome shotgun (WGS) entry which is preliminary data.</text>
</comment>
<name>A0A841L434_9SPHN</name>
<feature type="region of interest" description="Disordered" evidence="1">
    <location>
        <begin position="170"/>
        <end position="238"/>
    </location>
</feature>